<keyword evidence="1 5" id="KW-0436">Ligase</keyword>
<accession>A0ABT1I565</accession>
<dbReference type="Proteomes" id="UP001205185">
    <property type="component" value="Unassembled WGS sequence"/>
</dbReference>
<dbReference type="HAMAP" id="MF_01609">
    <property type="entry name" value="Glu_cys_ligase_2"/>
    <property type="match status" value="1"/>
</dbReference>
<dbReference type="PANTHER" id="PTHR36510:SF1">
    <property type="entry name" value="GLUTAMATE--CYSTEINE LIGASE 2-RELATED"/>
    <property type="match status" value="1"/>
</dbReference>
<name>A0ABT1I565_9PSEU</name>
<comment type="catalytic activity">
    <reaction evidence="4 5">
        <text>L-cysteine + L-glutamate + ATP = gamma-L-glutamyl-L-cysteine + ADP + phosphate + H(+)</text>
        <dbReference type="Rhea" id="RHEA:13285"/>
        <dbReference type="ChEBI" id="CHEBI:15378"/>
        <dbReference type="ChEBI" id="CHEBI:29985"/>
        <dbReference type="ChEBI" id="CHEBI:30616"/>
        <dbReference type="ChEBI" id="CHEBI:35235"/>
        <dbReference type="ChEBI" id="CHEBI:43474"/>
        <dbReference type="ChEBI" id="CHEBI:58173"/>
        <dbReference type="ChEBI" id="CHEBI:456216"/>
        <dbReference type="EC" id="6.3.2.2"/>
    </reaction>
</comment>
<dbReference type="InterPro" id="IPR006336">
    <property type="entry name" value="GCS2"/>
</dbReference>
<dbReference type="SUPFAM" id="SSF55931">
    <property type="entry name" value="Glutamine synthetase/guanido kinase"/>
    <property type="match status" value="1"/>
</dbReference>
<dbReference type="InterPro" id="IPR011793">
    <property type="entry name" value="YbdK"/>
</dbReference>
<proteinExistence type="inferred from homology"/>
<dbReference type="InterPro" id="IPR014746">
    <property type="entry name" value="Gln_synth/guanido_kin_cat_dom"/>
</dbReference>
<dbReference type="Pfam" id="PF04107">
    <property type="entry name" value="GCS2"/>
    <property type="match status" value="1"/>
</dbReference>
<dbReference type="EC" id="6.3.2.2" evidence="5"/>
<evidence type="ECO:0000256" key="3">
    <source>
        <dbReference type="ARBA" id="ARBA00022840"/>
    </source>
</evidence>
<dbReference type="Gene3D" id="3.30.590.20">
    <property type="match status" value="1"/>
</dbReference>
<dbReference type="PANTHER" id="PTHR36510">
    <property type="entry name" value="GLUTAMATE--CYSTEINE LIGASE 2-RELATED"/>
    <property type="match status" value="1"/>
</dbReference>
<protein>
    <recommendedName>
        <fullName evidence="5">Putative glutamate--cysteine ligase 2</fullName>
        <ecNumber evidence="5">6.3.2.2</ecNumber>
    </recommendedName>
    <alternativeName>
        <fullName evidence="5">Gamma-glutamylcysteine synthetase 2</fullName>
        <shortName evidence="5">GCS 2</shortName>
        <shortName evidence="5">Gamma-GCS 2</shortName>
    </alternativeName>
</protein>
<evidence type="ECO:0000256" key="5">
    <source>
        <dbReference type="HAMAP-Rule" id="MF_01609"/>
    </source>
</evidence>
<keyword evidence="7" id="KW-1185">Reference proteome</keyword>
<dbReference type="GO" id="GO:0016874">
    <property type="term" value="F:ligase activity"/>
    <property type="evidence" value="ECO:0007669"/>
    <property type="project" value="UniProtKB-KW"/>
</dbReference>
<gene>
    <name evidence="6" type="ORF">LV75_000257</name>
</gene>
<sequence length="375" mass="39564">MVITLPAPGPGATDDLSGLTVGVEEEFLLVDPDTGYPVPAAADVLADLRVGPWTGQAEFFPTQVETATGVCTELACLGDELTGARRAVREAAVAHGVLPMASGVPVVDGPPPPRSDKARFAAIHERFTAVLEDYQACGCHVHVGVPDPDTAAAVVNHLAPWLPTLLALSVNSPVRSGRDRRHESLRLLDQARFPGAGLPPYFASGADHDEQIARLVDCGVIVDNRMTFWLARRSAHLPTVEVRVADTVQHPWEAVLQAALTRALVRVALDELDRGREGPRLDPQLGAASLWSAARHGIGAAIDPVAGVATTARARIDALLRLTAPALRETGDWAFTRAAVDRLLTKGTGASRQRAALRRGTLIAEVTGVGITGSG</sequence>
<dbReference type="EMBL" id="JAMTCO010000001">
    <property type="protein sequence ID" value="MCP2267775.1"/>
    <property type="molecule type" value="Genomic_DNA"/>
</dbReference>
<evidence type="ECO:0000313" key="7">
    <source>
        <dbReference type="Proteomes" id="UP001205185"/>
    </source>
</evidence>
<comment type="function">
    <text evidence="5">ATP-dependent carboxylate-amine ligase which exhibits weak glutamate--cysteine ligase activity.</text>
</comment>
<keyword evidence="3 5" id="KW-0067">ATP-binding</keyword>
<evidence type="ECO:0000256" key="1">
    <source>
        <dbReference type="ARBA" id="ARBA00022598"/>
    </source>
</evidence>
<organism evidence="6 7">
    <name type="scientific">Actinokineospora diospyrosa</name>
    <dbReference type="NCBI Taxonomy" id="103728"/>
    <lineage>
        <taxon>Bacteria</taxon>
        <taxon>Bacillati</taxon>
        <taxon>Actinomycetota</taxon>
        <taxon>Actinomycetes</taxon>
        <taxon>Pseudonocardiales</taxon>
        <taxon>Pseudonocardiaceae</taxon>
        <taxon>Actinokineospora</taxon>
    </lineage>
</organism>
<comment type="similarity">
    <text evidence="5">Belongs to the glutamate--cysteine ligase type 2 family. YbdK subfamily.</text>
</comment>
<dbReference type="InterPro" id="IPR050141">
    <property type="entry name" value="GCL_type2/YbdK_subfam"/>
</dbReference>
<evidence type="ECO:0000313" key="6">
    <source>
        <dbReference type="EMBL" id="MCP2267775.1"/>
    </source>
</evidence>
<dbReference type="NCBIfam" id="TIGR02050">
    <property type="entry name" value="gshA_cyan_rel"/>
    <property type="match status" value="1"/>
</dbReference>
<comment type="caution">
    <text evidence="6">The sequence shown here is derived from an EMBL/GenBank/DDBJ whole genome shotgun (WGS) entry which is preliminary data.</text>
</comment>
<reference evidence="6 7" key="1">
    <citation type="submission" date="2022-06" db="EMBL/GenBank/DDBJ databases">
        <title>Genomic Encyclopedia of Archaeal and Bacterial Type Strains, Phase II (KMG-II): from individual species to whole genera.</title>
        <authorList>
            <person name="Goeker M."/>
        </authorList>
    </citation>
    <scope>NUCLEOTIDE SEQUENCE [LARGE SCALE GENOMIC DNA]</scope>
    <source>
        <strain evidence="6 7">DSM 44255</strain>
    </source>
</reference>
<evidence type="ECO:0000256" key="4">
    <source>
        <dbReference type="ARBA" id="ARBA00048819"/>
    </source>
</evidence>
<evidence type="ECO:0000256" key="2">
    <source>
        <dbReference type="ARBA" id="ARBA00022741"/>
    </source>
</evidence>
<keyword evidence="2 5" id="KW-0547">Nucleotide-binding</keyword>